<dbReference type="OrthoDB" id="8780395at2"/>
<dbReference type="RefSeq" id="WP_093394196.1">
    <property type="nucleotide sequence ID" value="NZ_FOUU01000002.1"/>
</dbReference>
<reference evidence="1 2" key="1">
    <citation type="submission" date="2016-10" db="EMBL/GenBank/DDBJ databases">
        <authorList>
            <person name="de Groot N.N."/>
        </authorList>
    </citation>
    <scope>NUCLEOTIDE SEQUENCE [LARGE SCALE GENOMIC DNA]</scope>
    <source>
        <strain evidence="1 2">DSM 9990</strain>
    </source>
</reference>
<keyword evidence="2" id="KW-1185">Reference proteome</keyword>
<sequence>MAERLNPYYLVQMLNAVAADATYLTILAPPEEWRPNEAYPAMAYVRPATWNGYVYRTTSPGTSGSSEPAWPSDIGQTVIDNDITWECVEFPATYDSAMLAQIWVPSVTYNVGNLVRASSYNGYVYRCIQAGTSGSSEPVWPEVEGNQVNDGTVVWEAVRNWAVAGIDITGLLSVIEDGYAVTLNIPDISEITNVASAVVKSIAFLDPAHTRIVLVYDITTMQTVLAEHMSLVQAFTHTEDARIIR</sequence>
<gene>
    <name evidence="1" type="ORF">SAMN05660836_01187</name>
</gene>
<dbReference type="STRING" id="39841.SAMN05660836_01187"/>
<accession>A0A1I4SVK4</accession>
<organism evidence="1 2">
    <name type="scientific">Thermodesulforhabdus norvegica</name>
    <dbReference type="NCBI Taxonomy" id="39841"/>
    <lineage>
        <taxon>Bacteria</taxon>
        <taxon>Pseudomonadati</taxon>
        <taxon>Thermodesulfobacteriota</taxon>
        <taxon>Syntrophobacteria</taxon>
        <taxon>Syntrophobacterales</taxon>
        <taxon>Thermodesulforhabdaceae</taxon>
        <taxon>Thermodesulforhabdus</taxon>
    </lineage>
</organism>
<dbReference type="Proteomes" id="UP000199611">
    <property type="component" value="Unassembled WGS sequence"/>
</dbReference>
<dbReference type="EMBL" id="FOUU01000002">
    <property type="protein sequence ID" value="SFM68435.1"/>
    <property type="molecule type" value="Genomic_DNA"/>
</dbReference>
<dbReference type="AlphaFoldDB" id="A0A1I4SVK4"/>
<proteinExistence type="predicted"/>
<name>A0A1I4SVK4_9BACT</name>
<dbReference type="Gene3D" id="2.10.10.20">
    <property type="entry name" value="Carbohydrate-binding module superfamily 5/12"/>
    <property type="match status" value="1"/>
</dbReference>
<protein>
    <submittedName>
        <fullName evidence="1">Uncharacterized protein</fullName>
    </submittedName>
</protein>
<evidence type="ECO:0000313" key="2">
    <source>
        <dbReference type="Proteomes" id="UP000199611"/>
    </source>
</evidence>
<evidence type="ECO:0000313" key="1">
    <source>
        <dbReference type="EMBL" id="SFM68435.1"/>
    </source>
</evidence>